<keyword evidence="1" id="KW-0472">Membrane</keyword>
<reference evidence="3" key="1">
    <citation type="submission" date="2021-01" db="EMBL/GenBank/DDBJ databases">
        <authorList>
            <person name="Corre E."/>
            <person name="Pelletier E."/>
            <person name="Niang G."/>
            <person name="Scheremetjew M."/>
            <person name="Finn R."/>
            <person name="Kale V."/>
            <person name="Holt S."/>
            <person name="Cochrane G."/>
            <person name="Meng A."/>
            <person name="Brown T."/>
            <person name="Cohen L."/>
        </authorList>
    </citation>
    <scope>NUCLEOTIDE SEQUENCE</scope>
    <source>
        <strain evidence="3">CCAP 1951/1</strain>
    </source>
</reference>
<feature type="transmembrane region" description="Helical" evidence="1">
    <location>
        <begin position="86"/>
        <end position="105"/>
    </location>
</feature>
<evidence type="ECO:0008006" key="4">
    <source>
        <dbReference type="Google" id="ProtNLM"/>
    </source>
</evidence>
<evidence type="ECO:0000256" key="1">
    <source>
        <dbReference type="SAM" id="Phobius"/>
    </source>
</evidence>
<dbReference type="EMBL" id="HBGF01033523">
    <property type="protein sequence ID" value="CAD9130952.1"/>
    <property type="molecule type" value="Transcribed_RNA"/>
</dbReference>
<feature type="signal peptide" evidence="2">
    <location>
        <begin position="1"/>
        <end position="18"/>
    </location>
</feature>
<evidence type="ECO:0000256" key="2">
    <source>
        <dbReference type="SAM" id="SignalP"/>
    </source>
</evidence>
<keyword evidence="2" id="KW-0732">Signal</keyword>
<gene>
    <name evidence="3" type="ORF">NDES1114_LOCUS22452</name>
</gene>
<dbReference type="AlphaFoldDB" id="A0A7S1MGE7"/>
<organism evidence="3">
    <name type="scientific">Neobodo designis</name>
    <name type="common">Flagellated protozoan</name>
    <name type="synonym">Bodo designis</name>
    <dbReference type="NCBI Taxonomy" id="312471"/>
    <lineage>
        <taxon>Eukaryota</taxon>
        <taxon>Discoba</taxon>
        <taxon>Euglenozoa</taxon>
        <taxon>Kinetoplastea</taxon>
        <taxon>Metakinetoplastina</taxon>
        <taxon>Neobodonida</taxon>
        <taxon>Neobodo</taxon>
    </lineage>
</organism>
<accession>A0A7S1MGE7</accession>
<keyword evidence="1" id="KW-0812">Transmembrane</keyword>
<protein>
    <recommendedName>
        <fullName evidence="4">DoxX family protein</fullName>
    </recommendedName>
</protein>
<keyword evidence="1" id="KW-1133">Transmembrane helix</keyword>
<proteinExistence type="predicted"/>
<name>A0A7S1MGE7_NEODS</name>
<feature type="chain" id="PRO_5031176193" description="DoxX family protein" evidence="2">
    <location>
        <begin position="19"/>
        <end position="157"/>
    </location>
</feature>
<feature type="transmembrane region" description="Helical" evidence="1">
    <location>
        <begin position="61"/>
        <end position="79"/>
    </location>
</feature>
<evidence type="ECO:0000313" key="3">
    <source>
        <dbReference type="EMBL" id="CAD9130952.1"/>
    </source>
</evidence>
<feature type="transmembrane region" description="Helical" evidence="1">
    <location>
        <begin position="125"/>
        <end position="147"/>
    </location>
</feature>
<sequence length="157" mass="16418">MFKFLGLVLLCGIFIASGYNKVTEPAQAAGLIRKSAFPKYLKLAGDAAGVKIPFGEKESVLFTQAIGGAFLLFAAQVIIGICRGCAAFCLALMVAAITAFMHLNLENPAATEMDQMIHVLKNASIIGGLLYVAATSCCGASACAPKASAEQLKKKKQ</sequence>